<dbReference type="HAMAP" id="MF_00048">
    <property type="entry name" value="UPF0102"/>
    <property type="match status" value="1"/>
</dbReference>
<organism evidence="3 4">
    <name type="scientific">Candidatus Cerribacteria bacterium 'Amazon FNV 2010 28 9'</name>
    <dbReference type="NCBI Taxonomy" id="2081795"/>
    <lineage>
        <taxon>Bacteria</taxon>
        <taxon>Candidatus Cerribacteria</taxon>
    </lineage>
</organism>
<dbReference type="GO" id="GO:0003676">
    <property type="term" value="F:nucleic acid binding"/>
    <property type="evidence" value="ECO:0007669"/>
    <property type="project" value="InterPro"/>
</dbReference>
<comment type="similarity">
    <text evidence="1 2">Belongs to the UPF0102 family.</text>
</comment>
<dbReference type="Proteomes" id="UP000246104">
    <property type="component" value="Unassembled WGS sequence"/>
</dbReference>
<accession>A0A317JMT5</accession>
<evidence type="ECO:0000313" key="3">
    <source>
        <dbReference type="EMBL" id="PWU22670.1"/>
    </source>
</evidence>
<dbReference type="SUPFAM" id="SSF52980">
    <property type="entry name" value="Restriction endonuclease-like"/>
    <property type="match status" value="1"/>
</dbReference>
<evidence type="ECO:0000256" key="1">
    <source>
        <dbReference type="ARBA" id="ARBA00006738"/>
    </source>
</evidence>
<dbReference type="EMBL" id="PSRQ01000059">
    <property type="protein sequence ID" value="PWU22670.1"/>
    <property type="molecule type" value="Genomic_DNA"/>
</dbReference>
<name>A0A317JMT5_9BACT</name>
<dbReference type="PANTHER" id="PTHR34039:SF1">
    <property type="entry name" value="UPF0102 PROTEIN YRAN"/>
    <property type="match status" value="1"/>
</dbReference>
<dbReference type="InterPro" id="IPR003509">
    <property type="entry name" value="UPF0102_YraN-like"/>
</dbReference>
<dbReference type="InterPro" id="IPR011856">
    <property type="entry name" value="tRNA_endonuc-like_dom_sf"/>
</dbReference>
<evidence type="ECO:0000313" key="4">
    <source>
        <dbReference type="Proteomes" id="UP000246104"/>
    </source>
</evidence>
<evidence type="ECO:0000256" key="2">
    <source>
        <dbReference type="HAMAP-Rule" id="MF_00048"/>
    </source>
</evidence>
<sequence>MKRNQEVGHSGEEKATLWLEAHDFMIHGRNVRTRFGEHDIVAQKNGTLHFVEVKTRTSNAFGEGIHAITRPKLQRMIAAAESTIHQLRWQGPFQLDCISINKDGNITFFENITMDM</sequence>
<dbReference type="Gene3D" id="3.40.1350.10">
    <property type="match status" value="1"/>
</dbReference>
<dbReference type="InterPro" id="IPR011335">
    <property type="entry name" value="Restrct_endonuc-II-like"/>
</dbReference>
<dbReference type="PANTHER" id="PTHR34039">
    <property type="entry name" value="UPF0102 PROTEIN YRAN"/>
    <property type="match status" value="1"/>
</dbReference>
<dbReference type="Pfam" id="PF02021">
    <property type="entry name" value="UPF0102"/>
    <property type="match status" value="1"/>
</dbReference>
<proteinExistence type="inferred from homology"/>
<protein>
    <recommendedName>
        <fullName evidence="2">UPF0102 protein C5B42_05535</fullName>
    </recommendedName>
</protein>
<reference evidence="3 4" key="1">
    <citation type="submission" date="2018-02" db="EMBL/GenBank/DDBJ databases">
        <title>Genomic Reconstructions from Amazon Rainforest and Pasture Soil Reveal Novel Insights into the Physiology of Candidate Phyla in Tropical Sites.</title>
        <authorList>
            <person name="Kroeger M.E."/>
            <person name="Delmont T."/>
            <person name="Eren A.M."/>
            <person name="Guo J."/>
            <person name="Meyer K.M."/>
            <person name="Khan K."/>
            <person name="Rodrigues J.L.M."/>
            <person name="Bohannan B.J.M."/>
            <person name="Tringe S."/>
            <person name="Borges C.D."/>
            <person name="Tiedje J."/>
            <person name="Tsai S.M."/>
            <person name="Nusslein K."/>
        </authorList>
    </citation>
    <scope>NUCLEOTIDE SEQUENCE [LARGE SCALE GENOMIC DNA]</scope>
    <source>
        <strain evidence="3">Amazon FNV 2010 28 9</strain>
    </source>
</reference>
<gene>
    <name evidence="3" type="ORF">C5B42_05535</name>
</gene>
<comment type="caution">
    <text evidence="3">The sequence shown here is derived from an EMBL/GenBank/DDBJ whole genome shotgun (WGS) entry which is preliminary data.</text>
</comment>
<dbReference type="AlphaFoldDB" id="A0A317JMT5"/>